<accession>C5B5V2</accession>
<dbReference type="Proteomes" id="UP000009081">
    <property type="component" value="Plasmid megaplasmid"/>
</dbReference>
<name>C5B5V2_METEA</name>
<keyword evidence="1" id="KW-0732">Signal</keyword>
<proteinExistence type="predicted"/>
<evidence type="ECO:0000256" key="1">
    <source>
        <dbReference type="SAM" id="SignalP"/>
    </source>
</evidence>
<keyword evidence="2" id="KW-0614">Plasmid</keyword>
<dbReference type="HOGENOM" id="CLU_1530784_0_0_5"/>
<reference evidence="2 3" key="1">
    <citation type="journal article" date="2009" name="PLoS ONE">
        <title>Methylobacterium genome sequences: a reference blueprint to investigate microbial metabolism of C1 compounds from natural and industrial sources.</title>
        <authorList>
            <person name="Vuilleumier S."/>
            <person name="Chistoserdova L."/>
            <person name="Lee M.-C."/>
            <person name="Bringel F."/>
            <person name="Lajus A."/>
            <person name="Zhou Y."/>
            <person name="Gourion B."/>
            <person name="Barbe V."/>
            <person name="Chang J."/>
            <person name="Cruveiller S."/>
            <person name="Dossat C."/>
            <person name="Gillett W."/>
            <person name="Gruffaz C."/>
            <person name="Haugen E."/>
            <person name="Hourcade E."/>
            <person name="Levy R."/>
            <person name="Mangenot S."/>
            <person name="Muller E."/>
            <person name="Nadalig T."/>
            <person name="Pagni M."/>
            <person name="Penny C."/>
            <person name="Peyraud R."/>
            <person name="Robinson D.G."/>
            <person name="Roche D."/>
            <person name="Rouy Z."/>
            <person name="Saenampechek C."/>
            <person name="Salvignol G."/>
            <person name="Vallenet D."/>
            <person name="Wu Z."/>
            <person name="Marx C.J."/>
            <person name="Vorholt J.A."/>
            <person name="Olson M.V."/>
            <person name="Kaul R."/>
            <person name="Weissenbach J."/>
            <person name="Medigue C."/>
            <person name="Lidstrom M.E."/>
        </authorList>
    </citation>
    <scope>NUCLEOTIDE SEQUENCE [LARGE SCALE GENOMIC DNA]</scope>
    <source>
        <strain evidence="3">ATCC 14718 / DSM 1338 / JCM 2805 / NCIMB 9133 / AM1</strain>
    </source>
</reference>
<sequence>MKPGILGALVGLAVISAAPASAGGYWPGVYEARHDYGSTYVDTYIDGIGAGVVVHEKSYVGLNNEDPSIRYKTALDGCLYGRPRGCDRTSLTVDDRYRVAAARGPAPLNWSPTTYVPYGVAHDPVPGTRPYLGSVRSRPAGFVYRRTVERSTKVVRSTRETVERSGEPFRRYIVR</sequence>
<dbReference type="KEGG" id="mea:Mex_2p1052"/>
<feature type="chain" id="PRO_5002948462" evidence="1">
    <location>
        <begin position="23"/>
        <end position="175"/>
    </location>
</feature>
<dbReference type="EMBL" id="CP001511">
    <property type="protein sequence ID" value="ACS43834.1"/>
    <property type="molecule type" value="Genomic_DNA"/>
</dbReference>
<protein>
    <submittedName>
        <fullName evidence="2">Uncharacterized protein</fullName>
    </submittedName>
</protein>
<evidence type="ECO:0000313" key="3">
    <source>
        <dbReference type="Proteomes" id="UP000009081"/>
    </source>
</evidence>
<geneLocation type="plasmid" evidence="2 3">
    <name>megaplasmid</name>
</geneLocation>
<gene>
    <name evidence="2" type="ordered locus">MexAM1_META2p1052</name>
</gene>
<dbReference type="AlphaFoldDB" id="C5B5V2"/>
<dbReference type="RefSeq" id="WP_003602275.1">
    <property type="nucleotide sequence ID" value="NC_012811.1"/>
</dbReference>
<evidence type="ECO:0000313" key="2">
    <source>
        <dbReference type="EMBL" id="ACS43834.1"/>
    </source>
</evidence>
<feature type="signal peptide" evidence="1">
    <location>
        <begin position="1"/>
        <end position="22"/>
    </location>
</feature>
<organism evidence="2 3">
    <name type="scientific">Methylorubrum extorquens (strain ATCC 14718 / DSM 1338 / JCM 2805 / NCIMB 9133 / AM1)</name>
    <name type="common">Methylobacterium extorquens</name>
    <dbReference type="NCBI Taxonomy" id="272630"/>
    <lineage>
        <taxon>Bacteria</taxon>
        <taxon>Pseudomonadati</taxon>
        <taxon>Pseudomonadota</taxon>
        <taxon>Alphaproteobacteria</taxon>
        <taxon>Hyphomicrobiales</taxon>
        <taxon>Methylobacteriaceae</taxon>
        <taxon>Methylorubrum</taxon>
    </lineage>
</organism>
<keyword evidence="3" id="KW-1185">Reference proteome</keyword>